<dbReference type="Gene3D" id="3.30.450.40">
    <property type="match status" value="1"/>
</dbReference>
<dbReference type="SUPFAM" id="SSF52172">
    <property type="entry name" value="CheY-like"/>
    <property type="match status" value="1"/>
</dbReference>
<dbReference type="InterPro" id="IPR036388">
    <property type="entry name" value="WH-like_DNA-bd_sf"/>
</dbReference>
<evidence type="ECO:0000256" key="2">
    <source>
        <dbReference type="ARBA" id="ARBA00022777"/>
    </source>
</evidence>
<dbReference type="Proteomes" id="UP000318380">
    <property type="component" value="Unassembled WGS sequence"/>
</dbReference>
<evidence type="ECO:0000256" key="4">
    <source>
        <dbReference type="ARBA" id="ARBA00023163"/>
    </source>
</evidence>
<dbReference type="InterPro" id="IPR011006">
    <property type="entry name" value="CheY-like_superfamily"/>
</dbReference>
<protein>
    <submittedName>
        <fullName evidence="6">GAF domain-containing protein</fullName>
    </submittedName>
</protein>
<dbReference type="Pfam" id="PF13185">
    <property type="entry name" value="GAF_2"/>
    <property type="match status" value="1"/>
</dbReference>
<dbReference type="InterPro" id="IPR005561">
    <property type="entry name" value="ANTAR"/>
</dbReference>
<dbReference type="GO" id="GO:0003723">
    <property type="term" value="F:RNA binding"/>
    <property type="evidence" value="ECO:0007669"/>
    <property type="project" value="InterPro"/>
</dbReference>
<dbReference type="AlphaFoldDB" id="A0A561BRK8"/>
<dbReference type="PIRSF" id="PIRSF036625">
    <property type="entry name" value="GAF_ANTAR"/>
    <property type="match status" value="1"/>
</dbReference>
<accession>A0A561BRK8</accession>
<evidence type="ECO:0000256" key="1">
    <source>
        <dbReference type="ARBA" id="ARBA00022679"/>
    </source>
</evidence>
<name>A0A561BRK8_9ACTN</name>
<dbReference type="OrthoDB" id="7466251at2"/>
<reference evidence="6 7" key="1">
    <citation type="submission" date="2019-06" db="EMBL/GenBank/DDBJ databases">
        <title>Sequencing the genomes of 1000 actinobacteria strains.</title>
        <authorList>
            <person name="Klenk H.-P."/>
        </authorList>
    </citation>
    <scope>NUCLEOTIDE SEQUENCE [LARGE SCALE GENOMIC DNA]</scope>
    <source>
        <strain evidence="6 7">DSM 24683</strain>
    </source>
</reference>
<sequence>MHAGDITHSACPGSGRVNDEFARELAHMALVLHEQPDIELTAERFLEYVLARIGTQHASVLLLLRGGRLESAAATDARVEEADRVQLETGEGPSFSAIQDEKSVVSGDFPADPRWPRWSAGTTGVGLHSVLSVRLRTPATTVGALNLYAPDRDRFTKADDTIAQLFADHAAVAVANARSESTLWQAIEARKLIGQAQGILMERFDLTAEQAFAVLRRYSQDNNVKLRDVAARLIATRKLS</sequence>
<evidence type="ECO:0000313" key="6">
    <source>
        <dbReference type="EMBL" id="TWD81393.1"/>
    </source>
</evidence>
<dbReference type="InterPro" id="IPR012074">
    <property type="entry name" value="GAF_ANTAR"/>
</dbReference>
<dbReference type="SMART" id="SM00065">
    <property type="entry name" value="GAF"/>
    <property type="match status" value="1"/>
</dbReference>
<keyword evidence="1" id="KW-0808">Transferase</keyword>
<dbReference type="SMART" id="SM01012">
    <property type="entry name" value="ANTAR"/>
    <property type="match status" value="1"/>
</dbReference>
<evidence type="ECO:0000256" key="3">
    <source>
        <dbReference type="ARBA" id="ARBA00023015"/>
    </source>
</evidence>
<proteinExistence type="predicted"/>
<dbReference type="InterPro" id="IPR003018">
    <property type="entry name" value="GAF"/>
</dbReference>
<dbReference type="Gene3D" id="1.10.10.10">
    <property type="entry name" value="Winged helix-like DNA-binding domain superfamily/Winged helix DNA-binding domain"/>
    <property type="match status" value="1"/>
</dbReference>
<keyword evidence="7" id="KW-1185">Reference proteome</keyword>
<feature type="domain" description="ANTAR" evidence="5">
    <location>
        <begin position="173"/>
        <end position="234"/>
    </location>
</feature>
<keyword evidence="3" id="KW-0805">Transcription regulation</keyword>
<keyword evidence="2" id="KW-0418">Kinase</keyword>
<dbReference type="SUPFAM" id="SSF55781">
    <property type="entry name" value="GAF domain-like"/>
    <property type="match status" value="1"/>
</dbReference>
<dbReference type="PROSITE" id="PS50921">
    <property type="entry name" value="ANTAR"/>
    <property type="match status" value="1"/>
</dbReference>
<comment type="caution">
    <text evidence="6">The sequence shown here is derived from an EMBL/GenBank/DDBJ whole genome shotgun (WGS) entry which is preliminary data.</text>
</comment>
<dbReference type="Pfam" id="PF03861">
    <property type="entry name" value="ANTAR"/>
    <property type="match status" value="1"/>
</dbReference>
<dbReference type="GO" id="GO:0016301">
    <property type="term" value="F:kinase activity"/>
    <property type="evidence" value="ECO:0007669"/>
    <property type="project" value="UniProtKB-KW"/>
</dbReference>
<dbReference type="EMBL" id="VIVK01000001">
    <property type="protein sequence ID" value="TWD81393.1"/>
    <property type="molecule type" value="Genomic_DNA"/>
</dbReference>
<evidence type="ECO:0000313" key="7">
    <source>
        <dbReference type="Proteomes" id="UP000318380"/>
    </source>
</evidence>
<dbReference type="InterPro" id="IPR029016">
    <property type="entry name" value="GAF-like_dom_sf"/>
</dbReference>
<evidence type="ECO:0000259" key="5">
    <source>
        <dbReference type="PROSITE" id="PS50921"/>
    </source>
</evidence>
<gene>
    <name evidence="6" type="ORF">FB561_2508</name>
</gene>
<organism evidence="6 7">
    <name type="scientific">Kribbella amoyensis</name>
    <dbReference type="NCBI Taxonomy" id="996641"/>
    <lineage>
        <taxon>Bacteria</taxon>
        <taxon>Bacillati</taxon>
        <taxon>Actinomycetota</taxon>
        <taxon>Actinomycetes</taxon>
        <taxon>Propionibacteriales</taxon>
        <taxon>Kribbellaceae</taxon>
        <taxon>Kribbella</taxon>
    </lineage>
</organism>
<keyword evidence="4" id="KW-0804">Transcription</keyword>